<name>A0AAD1VM01_PELCU</name>
<reference evidence="1" key="1">
    <citation type="submission" date="2022-03" db="EMBL/GenBank/DDBJ databases">
        <authorList>
            <person name="Alioto T."/>
            <person name="Alioto T."/>
            <person name="Gomez Garrido J."/>
        </authorList>
    </citation>
    <scope>NUCLEOTIDE SEQUENCE</scope>
</reference>
<feature type="non-terminal residue" evidence="1">
    <location>
        <position position="1"/>
    </location>
</feature>
<accession>A0AAD1VM01</accession>
<protein>
    <submittedName>
        <fullName evidence="1">Uncharacterized protein</fullName>
    </submittedName>
</protein>
<dbReference type="AlphaFoldDB" id="A0AAD1VM01"/>
<evidence type="ECO:0000313" key="2">
    <source>
        <dbReference type="Proteomes" id="UP001295444"/>
    </source>
</evidence>
<feature type="non-terminal residue" evidence="1">
    <location>
        <position position="105"/>
    </location>
</feature>
<dbReference type="Proteomes" id="UP001295444">
    <property type="component" value="Chromosome 01"/>
</dbReference>
<organism evidence="1 2">
    <name type="scientific">Pelobates cultripes</name>
    <name type="common">Western spadefoot toad</name>
    <dbReference type="NCBI Taxonomy" id="61616"/>
    <lineage>
        <taxon>Eukaryota</taxon>
        <taxon>Metazoa</taxon>
        <taxon>Chordata</taxon>
        <taxon>Craniata</taxon>
        <taxon>Vertebrata</taxon>
        <taxon>Euteleostomi</taxon>
        <taxon>Amphibia</taxon>
        <taxon>Batrachia</taxon>
        <taxon>Anura</taxon>
        <taxon>Pelobatoidea</taxon>
        <taxon>Pelobatidae</taxon>
        <taxon>Pelobates</taxon>
    </lineage>
</organism>
<dbReference type="EMBL" id="OW240912">
    <property type="protein sequence ID" value="CAH2222661.1"/>
    <property type="molecule type" value="Genomic_DNA"/>
</dbReference>
<proteinExistence type="predicted"/>
<gene>
    <name evidence="1" type="ORF">PECUL_23A015348</name>
</gene>
<keyword evidence="2" id="KW-1185">Reference proteome</keyword>
<sequence length="105" mass="11922">SAERAVEIRKTIVNYFADNKPQDTTVAATWLAHKAVIRGALIRAGATLKRKLEETSRAKLRDLRLAEDLHKSSPSDVTRQAVNKIRADLEVHQLQRVERALRKLK</sequence>
<evidence type="ECO:0000313" key="1">
    <source>
        <dbReference type="EMBL" id="CAH2222661.1"/>
    </source>
</evidence>